<dbReference type="EMBL" id="NAJN01002534">
    <property type="protein sequence ID" value="TKA51466.1"/>
    <property type="molecule type" value="Genomic_DNA"/>
</dbReference>
<dbReference type="GO" id="GO:0004497">
    <property type="term" value="F:monooxygenase activity"/>
    <property type="evidence" value="ECO:0007669"/>
    <property type="project" value="UniProtKB-KW"/>
</dbReference>
<evidence type="ECO:0000256" key="2">
    <source>
        <dbReference type="ARBA" id="ARBA00010617"/>
    </source>
</evidence>
<dbReference type="InterPro" id="IPR036396">
    <property type="entry name" value="Cyt_P450_sf"/>
</dbReference>
<dbReference type="PRINTS" id="PR00385">
    <property type="entry name" value="P450"/>
</dbReference>
<dbReference type="InterPro" id="IPR017972">
    <property type="entry name" value="Cyt_P450_CS"/>
</dbReference>
<dbReference type="GO" id="GO:0016705">
    <property type="term" value="F:oxidoreductase activity, acting on paired donors, with incorporation or reduction of molecular oxygen"/>
    <property type="evidence" value="ECO:0007669"/>
    <property type="project" value="InterPro"/>
</dbReference>
<evidence type="ECO:0000256" key="6">
    <source>
        <dbReference type="PIRSR" id="PIRSR602401-1"/>
    </source>
</evidence>
<dbReference type="InterPro" id="IPR002401">
    <property type="entry name" value="Cyt_P450_E_grp-I"/>
</dbReference>
<evidence type="ECO:0000256" key="5">
    <source>
        <dbReference type="ARBA" id="ARBA00023004"/>
    </source>
</evidence>
<dbReference type="InterPro" id="IPR001128">
    <property type="entry name" value="Cyt_P450"/>
</dbReference>
<dbReference type="GO" id="GO:0020037">
    <property type="term" value="F:heme binding"/>
    <property type="evidence" value="ECO:0007669"/>
    <property type="project" value="InterPro"/>
</dbReference>
<organism evidence="8 9">
    <name type="scientific">Cryomyces minteri</name>
    <dbReference type="NCBI Taxonomy" id="331657"/>
    <lineage>
        <taxon>Eukaryota</taxon>
        <taxon>Fungi</taxon>
        <taxon>Dikarya</taxon>
        <taxon>Ascomycota</taxon>
        <taxon>Pezizomycotina</taxon>
        <taxon>Dothideomycetes</taxon>
        <taxon>Dothideomycetes incertae sedis</taxon>
        <taxon>Cryomyces</taxon>
    </lineage>
</organism>
<keyword evidence="9" id="KW-1185">Reference proteome</keyword>
<dbReference type="STRING" id="331657.A0A4U0VS52"/>
<dbReference type="AlphaFoldDB" id="A0A4U0VS52"/>
<dbReference type="GO" id="GO:0005506">
    <property type="term" value="F:iron ion binding"/>
    <property type="evidence" value="ECO:0007669"/>
    <property type="project" value="InterPro"/>
</dbReference>
<dbReference type="PANTHER" id="PTHR24305">
    <property type="entry name" value="CYTOCHROME P450"/>
    <property type="match status" value="1"/>
</dbReference>
<evidence type="ECO:0000256" key="3">
    <source>
        <dbReference type="ARBA" id="ARBA00022617"/>
    </source>
</evidence>
<dbReference type="OrthoDB" id="1470350at2759"/>
<evidence type="ECO:0000313" key="8">
    <source>
        <dbReference type="EMBL" id="TKA51466.1"/>
    </source>
</evidence>
<evidence type="ECO:0008006" key="10">
    <source>
        <dbReference type="Google" id="ProtNLM"/>
    </source>
</evidence>
<feature type="binding site" description="axial binding residue" evidence="6">
    <location>
        <position position="315"/>
    </location>
    <ligand>
        <name>heme</name>
        <dbReference type="ChEBI" id="CHEBI:30413"/>
    </ligand>
    <ligandPart>
        <name>Fe</name>
        <dbReference type="ChEBI" id="CHEBI:18248"/>
    </ligandPart>
</feature>
<evidence type="ECO:0000256" key="4">
    <source>
        <dbReference type="ARBA" id="ARBA00022723"/>
    </source>
</evidence>
<evidence type="ECO:0000256" key="1">
    <source>
        <dbReference type="ARBA" id="ARBA00001971"/>
    </source>
</evidence>
<dbReference type="Gene3D" id="1.10.630.10">
    <property type="entry name" value="Cytochrome P450"/>
    <property type="match status" value="1"/>
</dbReference>
<name>A0A4U0VS52_9PEZI</name>
<dbReference type="Pfam" id="PF00067">
    <property type="entry name" value="p450"/>
    <property type="match status" value="2"/>
</dbReference>
<keyword evidence="7" id="KW-0503">Monooxygenase</keyword>
<protein>
    <recommendedName>
        <fullName evidence="10">Isotrichodermin C-15 hydroxylase</fullName>
    </recommendedName>
</protein>
<keyword evidence="5 6" id="KW-0408">Iron</keyword>
<evidence type="ECO:0000256" key="7">
    <source>
        <dbReference type="RuleBase" id="RU000461"/>
    </source>
</evidence>
<comment type="similarity">
    <text evidence="2 7">Belongs to the cytochrome P450 family.</text>
</comment>
<dbReference type="PRINTS" id="PR00463">
    <property type="entry name" value="EP450I"/>
</dbReference>
<keyword evidence="7" id="KW-0560">Oxidoreductase</keyword>
<sequence length="333" mass="38146">MDLLVNRPHKRIAEDPGCKVDLAEWYNWTTSDVIADFTFSEIFRCLENTSTHEKVKMMFEGVRTFSIFQVLHHYPIVKRLRHLVVFKESMASRIDYMKWCRDQAGRRIHMESTRPDFFTYILRNPGAEGKTTMSVPEMHSTTQTFLSAGSETTATLMSGVTFLLLKYPECMQRLVEEIRGLFESNEDITIDGVNKATYMIAVLQEALRVYPPVPTGLPRNAPAGGDKHQWTLGARERGFPVTREPQQLAASPRRTDKTFTTQTTVYMSQYPANHSSRNFVDPDAFIPDRWLGTDPRFDADKKVVVQPFSLGARNCLGKNLAYAEMRLMLVKMV</sequence>
<evidence type="ECO:0000313" key="9">
    <source>
        <dbReference type="Proteomes" id="UP000308768"/>
    </source>
</evidence>
<dbReference type="InterPro" id="IPR050121">
    <property type="entry name" value="Cytochrome_P450_monoxygenase"/>
</dbReference>
<dbReference type="SUPFAM" id="SSF48264">
    <property type="entry name" value="Cytochrome P450"/>
    <property type="match status" value="1"/>
</dbReference>
<comment type="caution">
    <text evidence="8">The sequence shown here is derived from an EMBL/GenBank/DDBJ whole genome shotgun (WGS) entry which is preliminary data.</text>
</comment>
<reference evidence="8 9" key="1">
    <citation type="submission" date="2017-03" db="EMBL/GenBank/DDBJ databases">
        <title>Genomes of endolithic fungi from Antarctica.</title>
        <authorList>
            <person name="Coleine C."/>
            <person name="Masonjones S."/>
            <person name="Stajich J.E."/>
        </authorList>
    </citation>
    <scope>NUCLEOTIDE SEQUENCE [LARGE SCALE GENOMIC DNA]</scope>
    <source>
        <strain evidence="8 9">CCFEE 5187</strain>
    </source>
</reference>
<gene>
    <name evidence="8" type="ORF">B0A49_13044</name>
</gene>
<accession>A0A4U0VS52</accession>
<keyword evidence="4 6" id="KW-0479">Metal-binding</keyword>
<keyword evidence="3 6" id="KW-0349">Heme</keyword>
<comment type="cofactor">
    <cofactor evidence="1 6">
        <name>heme</name>
        <dbReference type="ChEBI" id="CHEBI:30413"/>
    </cofactor>
</comment>
<dbReference type="Proteomes" id="UP000308768">
    <property type="component" value="Unassembled WGS sequence"/>
</dbReference>
<dbReference type="PROSITE" id="PS00086">
    <property type="entry name" value="CYTOCHROME_P450"/>
    <property type="match status" value="1"/>
</dbReference>
<dbReference type="PANTHER" id="PTHR24305:SF210">
    <property type="entry name" value="CYTOCHROME P450 MONOOXYGENASE ASQL-RELATED"/>
    <property type="match status" value="1"/>
</dbReference>
<proteinExistence type="inferred from homology"/>